<feature type="compositionally biased region" description="Polar residues" evidence="1">
    <location>
        <begin position="24"/>
        <end position="35"/>
    </location>
</feature>
<feature type="compositionally biased region" description="Basic and acidic residues" evidence="1">
    <location>
        <begin position="36"/>
        <end position="48"/>
    </location>
</feature>
<comment type="caution">
    <text evidence="2">The sequence shown here is derived from an EMBL/GenBank/DDBJ whole genome shotgun (WGS) entry which is preliminary data.</text>
</comment>
<dbReference type="AlphaFoldDB" id="A0A816HV70"/>
<gene>
    <name evidence="2" type="ORF">GPM918_LOCUS46856</name>
    <name evidence="3" type="ORF">SRO942_LOCUS28752</name>
</gene>
<evidence type="ECO:0000256" key="1">
    <source>
        <dbReference type="SAM" id="MobiDB-lite"/>
    </source>
</evidence>
<accession>A0A816HV70</accession>
<sequence length="48" mass="5820">QQQRKSWRWTFQRGTLREQERLSSWKNTSPPSSQRSTEKQEQKGQADQ</sequence>
<name>A0A816HV70_9BILA</name>
<organism evidence="2 4">
    <name type="scientific">Didymodactylos carnosus</name>
    <dbReference type="NCBI Taxonomy" id="1234261"/>
    <lineage>
        <taxon>Eukaryota</taxon>
        <taxon>Metazoa</taxon>
        <taxon>Spiralia</taxon>
        <taxon>Gnathifera</taxon>
        <taxon>Rotifera</taxon>
        <taxon>Eurotatoria</taxon>
        <taxon>Bdelloidea</taxon>
        <taxon>Philodinida</taxon>
        <taxon>Philodinidae</taxon>
        <taxon>Didymodactylos</taxon>
    </lineage>
</organism>
<feature type="non-terminal residue" evidence="2">
    <location>
        <position position="48"/>
    </location>
</feature>
<keyword evidence="4" id="KW-1185">Reference proteome</keyword>
<feature type="non-terminal residue" evidence="2">
    <location>
        <position position="1"/>
    </location>
</feature>
<evidence type="ECO:0000313" key="2">
    <source>
        <dbReference type="EMBL" id="CAF1690374.1"/>
    </source>
</evidence>
<protein>
    <submittedName>
        <fullName evidence="2">Uncharacterized protein</fullName>
    </submittedName>
</protein>
<proteinExistence type="predicted"/>
<feature type="region of interest" description="Disordered" evidence="1">
    <location>
        <begin position="1"/>
        <end position="48"/>
    </location>
</feature>
<reference evidence="2" key="1">
    <citation type="submission" date="2021-02" db="EMBL/GenBank/DDBJ databases">
        <authorList>
            <person name="Nowell W R."/>
        </authorList>
    </citation>
    <scope>NUCLEOTIDE SEQUENCE</scope>
</reference>
<dbReference type="Proteomes" id="UP000663829">
    <property type="component" value="Unassembled WGS sequence"/>
</dbReference>
<dbReference type="Proteomes" id="UP000681722">
    <property type="component" value="Unassembled WGS sequence"/>
</dbReference>
<evidence type="ECO:0000313" key="3">
    <source>
        <dbReference type="EMBL" id="CAF4110146.1"/>
    </source>
</evidence>
<dbReference type="EMBL" id="CAJOBC010034960">
    <property type="protein sequence ID" value="CAF4110146.1"/>
    <property type="molecule type" value="Genomic_DNA"/>
</dbReference>
<dbReference type="EMBL" id="CAJNOQ010077710">
    <property type="protein sequence ID" value="CAF1690374.1"/>
    <property type="molecule type" value="Genomic_DNA"/>
</dbReference>
<evidence type="ECO:0000313" key="4">
    <source>
        <dbReference type="Proteomes" id="UP000663829"/>
    </source>
</evidence>